<evidence type="ECO:0000313" key="2">
    <source>
        <dbReference type="Proteomes" id="UP000187012"/>
    </source>
</evidence>
<name>A0A1N7SQS9_9BURK</name>
<protein>
    <submittedName>
        <fullName evidence="1">Uncharacterized protein</fullName>
    </submittedName>
</protein>
<keyword evidence="2" id="KW-1185">Reference proteome</keyword>
<dbReference type="Proteomes" id="UP000187012">
    <property type="component" value="Unassembled WGS sequence"/>
</dbReference>
<proteinExistence type="predicted"/>
<dbReference type="AlphaFoldDB" id="A0A1N7SQS9"/>
<organism evidence="1 2">
    <name type="scientific">Paraburkholderia ribeironis</name>
    <dbReference type="NCBI Taxonomy" id="1247936"/>
    <lineage>
        <taxon>Bacteria</taxon>
        <taxon>Pseudomonadati</taxon>
        <taxon>Pseudomonadota</taxon>
        <taxon>Betaproteobacteria</taxon>
        <taxon>Burkholderiales</taxon>
        <taxon>Burkholderiaceae</taxon>
        <taxon>Paraburkholderia</taxon>
    </lineage>
</organism>
<sequence length="147" mass="16662">MNQLLSQLKTETTALQLAIDKYVAAAKDHFGKVADIDRLRIHVKDNIIYYMQAIWTYEPPDQRYFRLYDIDVPVFSHQTTVSVAADESAGAVVNSALDASKAYLAISDFPQPKIEDRRCNAKASPGCGHRHPAWIQRKLHDVSSREF</sequence>
<dbReference type="STRING" id="1247936.BN2475_1840003"/>
<accession>A0A1N7SQS9</accession>
<evidence type="ECO:0000313" key="1">
    <source>
        <dbReference type="EMBL" id="SIT49803.1"/>
    </source>
</evidence>
<dbReference type="EMBL" id="CYGX02000184">
    <property type="protein sequence ID" value="SIT49803.1"/>
    <property type="molecule type" value="Genomic_DNA"/>
</dbReference>
<reference evidence="1 2" key="1">
    <citation type="submission" date="2016-12" db="EMBL/GenBank/DDBJ databases">
        <authorList>
            <person name="Song W.-J."/>
            <person name="Kurnit D.M."/>
        </authorList>
    </citation>
    <scope>NUCLEOTIDE SEQUENCE [LARGE SCALE GENOMIC DNA]</scope>
    <source>
        <strain evidence="1 2">STM7296</strain>
    </source>
</reference>
<gene>
    <name evidence="1" type="ORF">BN2475_1840003</name>
</gene>